<dbReference type="InterPro" id="IPR036909">
    <property type="entry name" value="Cyt_c-like_dom_sf"/>
</dbReference>
<keyword evidence="2 4" id="KW-0479">Metal-binding</keyword>
<evidence type="ECO:0000256" key="3">
    <source>
        <dbReference type="ARBA" id="ARBA00023004"/>
    </source>
</evidence>
<keyword evidence="7" id="KW-1185">Reference proteome</keyword>
<dbReference type="Pfam" id="PF07635">
    <property type="entry name" value="PSCyt1"/>
    <property type="match status" value="1"/>
</dbReference>
<organism evidence="6 7">
    <name type="scientific">Pedosphaera parvula (strain Ellin514)</name>
    <dbReference type="NCBI Taxonomy" id="320771"/>
    <lineage>
        <taxon>Bacteria</taxon>
        <taxon>Pseudomonadati</taxon>
        <taxon>Verrucomicrobiota</taxon>
        <taxon>Pedosphaerae</taxon>
        <taxon>Pedosphaerales</taxon>
        <taxon>Pedosphaeraceae</taxon>
        <taxon>Pedosphaera</taxon>
    </lineage>
</organism>
<dbReference type="SUPFAM" id="SSF46626">
    <property type="entry name" value="Cytochrome c"/>
    <property type="match status" value="1"/>
</dbReference>
<dbReference type="Pfam" id="PF07583">
    <property type="entry name" value="PSCyt2"/>
    <property type="match status" value="1"/>
</dbReference>
<evidence type="ECO:0000313" key="7">
    <source>
        <dbReference type="Proteomes" id="UP000003688"/>
    </source>
</evidence>
<gene>
    <name evidence="6" type="ORF">Cflav_PD5583</name>
</gene>
<dbReference type="AlphaFoldDB" id="B9XBR3"/>
<proteinExistence type="predicted"/>
<evidence type="ECO:0000256" key="1">
    <source>
        <dbReference type="ARBA" id="ARBA00022617"/>
    </source>
</evidence>
<dbReference type="InterPro" id="IPR011429">
    <property type="entry name" value="Cyt_c_Planctomycete-type"/>
</dbReference>
<accession>B9XBR3</accession>
<dbReference type="InterPro" id="IPR011444">
    <property type="entry name" value="DUF1549"/>
</dbReference>
<dbReference type="InterPro" id="IPR009056">
    <property type="entry name" value="Cyt_c-like_dom"/>
</dbReference>
<dbReference type="GO" id="GO:0020037">
    <property type="term" value="F:heme binding"/>
    <property type="evidence" value="ECO:0007669"/>
    <property type="project" value="InterPro"/>
</dbReference>
<keyword evidence="1 4" id="KW-0349">Heme</keyword>
<evidence type="ECO:0000256" key="4">
    <source>
        <dbReference type="PROSITE-ProRule" id="PRU00433"/>
    </source>
</evidence>
<reference evidence="6 7" key="1">
    <citation type="journal article" date="2011" name="J. Bacteriol.">
        <title>Genome sequence of 'Pedosphaera parvula' Ellin514, an aerobic Verrucomicrobial isolate from pasture soil.</title>
        <authorList>
            <person name="Kant R."/>
            <person name="van Passel M.W."/>
            <person name="Sangwan P."/>
            <person name="Palva A."/>
            <person name="Lucas S."/>
            <person name="Copeland A."/>
            <person name="Lapidus A."/>
            <person name="Glavina Del Rio T."/>
            <person name="Dalin E."/>
            <person name="Tice H."/>
            <person name="Bruce D."/>
            <person name="Goodwin L."/>
            <person name="Pitluck S."/>
            <person name="Chertkov O."/>
            <person name="Larimer F.W."/>
            <person name="Land M.L."/>
            <person name="Hauser L."/>
            <person name="Brettin T.S."/>
            <person name="Detter J.C."/>
            <person name="Han S."/>
            <person name="de Vos W.M."/>
            <person name="Janssen P.H."/>
            <person name="Smidt H."/>
        </authorList>
    </citation>
    <scope>NUCLEOTIDE SEQUENCE [LARGE SCALE GENOMIC DNA]</scope>
    <source>
        <strain evidence="6 7">Ellin514</strain>
    </source>
</reference>
<dbReference type="InterPro" id="IPR022655">
    <property type="entry name" value="DUF1553"/>
</dbReference>
<evidence type="ECO:0000259" key="5">
    <source>
        <dbReference type="PROSITE" id="PS51007"/>
    </source>
</evidence>
<evidence type="ECO:0000256" key="2">
    <source>
        <dbReference type="ARBA" id="ARBA00022723"/>
    </source>
</evidence>
<dbReference type="Proteomes" id="UP000003688">
    <property type="component" value="Unassembled WGS sequence"/>
</dbReference>
<protein>
    <recommendedName>
        <fullName evidence="5">Cytochrome c domain-containing protein</fullName>
    </recommendedName>
</protein>
<dbReference type="PANTHER" id="PTHR35889:SF3">
    <property type="entry name" value="F-BOX DOMAIN-CONTAINING PROTEIN"/>
    <property type="match status" value="1"/>
</dbReference>
<dbReference type="EMBL" id="ABOX02000003">
    <property type="protein sequence ID" value="EEF62948.1"/>
    <property type="molecule type" value="Genomic_DNA"/>
</dbReference>
<evidence type="ECO:0000313" key="6">
    <source>
        <dbReference type="EMBL" id="EEF62948.1"/>
    </source>
</evidence>
<feature type="domain" description="Cytochrome c" evidence="5">
    <location>
        <begin position="51"/>
        <end position="207"/>
    </location>
</feature>
<keyword evidence="3 4" id="KW-0408">Iron</keyword>
<dbReference type="GO" id="GO:0009055">
    <property type="term" value="F:electron transfer activity"/>
    <property type="evidence" value="ECO:0007669"/>
    <property type="project" value="InterPro"/>
</dbReference>
<comment type="caution">
    <text evidence="6">The sequence shown here is derived from an EMBL/GenBank/DDBJ whole genome shotgun (WGS) entry which is preliminary data.</text>
</comment>
<dbReference type="PROSITE" id="PS51007">
    <property type="entry name" value="CYTC"/>
    <property type="match status" value="1"/>
</dbReference>
<dbReference type="Pfam" id="PF07587">
    <property type="entry name" value="PSD1"/>
    <property type="match status" value="1"/>
</dbReference>
<dbReference type="GO" id="GO:0046872">
    <property type="term" value="F:metal ion binding"/>
    <property type="evidence" value="ECO:0007669"/>
    <property type="project" value="UniProtKB-KW"/>
</dbReference>
<sequence precursor="true">MRRYTTDMQSDFCSQVNLLFQKCLRTGGRLVLSSGLVFIMLASLSSPAGAASNKQAKLEFNRDIRPILSENCYQCHGPDKGNRKAKLRLDVRDVALEKEAFKPGKPDESELVRRIYTTNEDDHMPPADSHKHLADAQKEKLKQWIAEGAKYQAHWAYIKPERPAEPKTKSAKWISNPIDSFVLHELEAKKLSPAAAADKRTLLRRLSLDLTGLPPTVAELDAFMKDSSSKAYEHQVDRLLASPHYGERMAVPWLDVARFADTVGYHGDQNVNVFPYRDYVINAFNQNKRYDQFTIEQLAGDLLPNPTTEQLIASGFNRLNMVTREGGAQPGEYLAKYGADRVRTVSTTFLGSTMGCCECHDHKFDPFATKDFYSMKAFFADIKQWGVYMDYSYTPNPDLKGFSNDHPFPPEITVDSPYLHRRLDGIEQRITGLEKSSMEKLDKDAQQKQGLQNWCDWSTEFLKQNPSGWITPVPQVTSEKKSEQSKGAVVVTDDKSILFSSKAGEGSDLKLPLSAGWVAALKLELLPRPEHDGSILMGKVKNDSTMVKLSAALKAHGSGKETPISFYHAEADRKEERYANGAAIIGVQDGWKTSMEHEKSPQTAVYLLDKPIQAKEGDELVIRLGKGSVGCVRISVSPFAAKNPLNSGASPALANALSKGAASLDELGNIYLISTVPEAFPFAQYKQLYSQALECREGKSPTLVTVSAPPMETRVLPRGNWQATDGEVVQPAVPHFLPQPPNPDGHRLTRLDLAKWLVSRDNPLTARTFVNRTWKQFFGTGISAVVDDLGAQGEWPMHPELLDWLAVEFMDSGWDMKHLVKLIVMSSTYRQSSNPRPEIHEMDPANRLLASQSPRRLEAEFIRDNALFISGLLNEDIGGPSSFPYQPAGYYANIQFPNRDYYPDQDERQYRRGLYAHWQRTFLQPMLANFDAPSREECTAIRNVSNSPQQALTLLNDPTFVEAARMLAGTVLAKAPANDEKRFEMIYQKALTRSMRPKERTSLQAFLKEQRNYYGAHVEDAKKLMHVGLAAEPKSGEEPELAAWTQVCRVVLGLHETITRY</sequence>
<dbReference type="PANTHER" id="PTHR35889">
    <property type="entry name" value="CYCLOINULO-OLIGOSACCHARIDE FRUCTANOTRANSFERASE-RELATED"/>
    <property type="match status" value="1"/>
</dbReference>
<dbReference type="STRING" id="320771.Cflav_PD5583"/>
<name>B9XBR3_PEDPL</name>